<dbReference type="Pfam" id="PF00005">
    <property type="entry name" value="ABC_tran"/>
    <property type="match status" value="1"/>
</dbReference>
<evidence type="ECO:0000313" key="11">
    <source>
        <dbReference type="Proteomes" id="UP000530928"/>
    </source>
</evidence>
<evidence type="ECO:0000256" key="6">
    <source>
        <dbReference type="ARBA" id="ARBA00023136"/>
    </source>
</evidence>
<gene>
    <name evidence="10" type="ORF">HNR30_001260</name>
</gene>
<dbReference type="GO" id="GO:0016887">
    <property type="term" value="F:ATP hydrolysis activity"/>
    <property type="evidence" value="ECO:0007669"/>
    <property type="project" value="InterPro"/>
</dbReference>
<dbReference type="GO" id="GO:0005524">
    <property type="term" value="F:ATP binding"/>
    <property type="evidence" value="ECO:0007669"/>
    <property type="project" value="UniProtKB-KW"/>
</dbReference>
<keyword evidence="6 7" id="KW-0472">Membrane</keyword>
<accession>A0A7W0CFB9</accession>
<dbReference type="PROSITE" id="PS50929">
    <property type="entry name" value="ABC_TM1F"/>
    <property type="match status" value="1"/>
</dbReference>
<comment type="caution">
    <text evidence="10">The sequence shown here is derived from an EMBL/GenBank/DDBJ whole genome shotgun (WGS) entry which is preliminary data.</text>
</comment>
<feature type="domain" description="ABC transporter" evidence="8">
    <location>
        <begin position="318"/>
        <end position="544"/>
    </location>
</feature>
<dbReference type="InterPro" id="IPR011527">
    <property type="entry name" value="ABC1_TM_dom"/>
</dbReference>
<feature type="transmembrane region" description="Helical" evidence="7">
    <location>
        <begin position="119"/>
        <end position="142"/>
    </location>
</feature>
<dbReference type="Proteomes" id="UP000530928">
    <property type="component" value="Unassembled WGS sequence"/>
</dbReference>
<evidence type="ECO:0000256" key="1">
    <source>
        <dbReference type="ARBA" id="ARBA00004651"/>
    </source>
</evidence>
<keyword evidence="3" id="KW-0547">Nucleotide-binding</keyword>
<dbReference type="CDD" id="cd07346">
    <property type="entry name" value="ABC_6TM_exporters"/>
    <property type="match status" value="1"/>
</dbReference>
<dbReference type="InterPro" id="IPR036640">
    <property type="entry name" value="ABC1_TM_sf"/>
</dbReference>
<dbReference type="PANTHER" id="PTHR43394">
    <property type="entry name" value="ATP-DEPENDENT PERMEASE MDL1, MITOCHONDRIAL"/>
    <property type="match status" value="1"/>
</dbReference>
<dbReference type="InterPro" id="IPR017871">
    <property type="entry name" value="ABC_transporter-like_CS"/>
</dbReference>
<dbReference type="Pfam" id="PF00664">
    <property type="entry name" value="ABC_membrane"/>
    <property type="match status" value="1"/>
</dbReference>
<feature type="transmembrane region" description="Helical" evidence="7">
    <location>
        <begin position="148"/>
        <end position="167"/>
    </location>
</feature>
<dbReference type="InterPro" id="IPR027417">
    <property type="entry name" value="P-loop_NTPase"/>
</dbReference>
<evidence type="ECO:0000256" key="5">
    <source>
        <dbReference type="ARBA" id="ARBA00022989"/>
    </source>
</evidence>
<evidence type="ECO:0000256" key="3">
    <source>
        <dbReference type="ARBA" id="ARBA00022741"/>
    </source>
</evidence>
<organism evidence="10 11">
    <name type="scientific">Nonomuraea soli</name>
    <dbReference type="NCBI Taxonomy" id="1032476"/>
    <lineage>
        <taxon>Bacteria</taxon>
        <taxon>Bacillati</taxon>
        <taxon>Actinomycetota</taxon>
        <taxon>Actinomycetes</taxon>
        <taxon>Streptosporangiales</taxon>
        <taxon>Streptosporangiaceae</taxon>
        <taxon>Nonomuraea</taxon>
    </lineage>
</organism>
<reference evidence="10 11" key="1">
    <citation type="submission" date="2020-07" db="EMBL/GenBank/DDBJ databases">
        <title>Genomic Encyclopedia of Type Strains, Phase IV (KMG-IV): sequencing the most valuable type-strain genomes for metagenomic binning, comparative biology and taxonomic classification.</title>
        <authorList>
            <person name="Goeker M."/>
        </authorList>
    </citation>
    <scope>NUCLEOTIDE SEQUENCE [LARGE SCALE GENOMIC DNA]</scope>
    <source>
        <strain evidence="10 11">DSM 45533</strain>
    </source>
</reference>
<dbReference type="GO" id="GO:0005886">
    <property type="term" value="C:plasma membrane"/>
    <property type="evidence" value="ECO:0007669"/>
    <property type="project" value="UniProtKB-SubCell"/>
</dbReference>
<evidence type="ECO:0000313" key="10">
    <source>
        <dbReference type="EMBL" id="MBA2889925.1"/>
    </source>
</evidence>
<dbReference type="PROSITE" id="PS00211">
    <property type="entry name" value="ABC_TRANSPORTER_1"/>
    <property type="match status" value="1"/>
</dbReference>
<dbReference type="SUPFAM" id="SSF52540">
    <property type="entry name" value="P-loop containing nucleoside triphosphate hydrolases"/>
    <property type="match status" value="1"/>
</dbReference>
<dbReference type="EMBL" id="JACDUR010000001">
    <property type="protein sequence ID" value="MBA2889925.1"/>
    <property type="molecule type" value="Genomic_DNA"/>
</dbReference>
<dbReference type="Gene3D" id="3.40.50.300">
    <property type="entry name" value="P-loop containing nucleotide triphosphate hydrolases"/>
    <property type="match status" value="1"/>
</dbReference>
<proteinExistence type="predicted"/>
<dbReference type="SMART" id="SM00382">
    <property type="entry name" value="AAA"/>
    <property type="match status" value="1"/>
</dbReference>
<dbReference type="PANTHER" id="PTHR43394:SF1">
    <property type="entry name" value="ATP-BINDING CASSETTE SUB-FAMILY B MEMBER 10, MITOCHONDRIAL"/>
    <property type="match status" value="1"/>
</dbReference>
<sequence length="544" mass="55520">MLRQAIGGQRGAVILGAFLLALHQATEALIPVLIGVMIDETELSSLLSWLGVLAGVYVVLSFSYRFGGRIAEGSAERAAHDLRLRVVRRVLHAGGGAEDGRLPGALTTIATEDVRRAGAVNLVVAVAAAGLSGLAVGTVVLLNTSLPLGLLVLLGTPALAWLGHLLAKPLERRSSTEQERAAHASGVAADLVAGLRVLKGIGAEQAAVERYRRTSRDSLAATMRAARAQALQNGLVLALTGLFVALVAYIGARLAQEGTISLGQLVSSVGLALFLMGPLHLLAWVNSELAQARASAARVAEVLAAPPAVAPGSTPAPSPVQGSVRLRGVRLGGLDGLDLEVRPGELLGVVAPDPAAASALLHCLGRSADPLGGVVELDGVDLTGVDPAALREAILVAAHDADLFEGTVLENLGAHTPAALAASGADEVIDSLPEGGQSLVGERGNSLSGGQRQRVALARALAADRPVLVLHEPTTAVDAVTEARIAAGLREARPGRTTILVTTSPALLAAADRVVLVDGGRVAADATHAELVHESDTYRTAVLA</sequence>
<dbReference type="InterPro" id="IPR039421">
    <property type="entry name" value="Type_1_exporter"/>
</dbReference>
<dbReference type="RefSeq" id="WP_181608662.1">
    <property type="nucleotide sequence ID" value="NZ_BAABAM010000001.1"/>
</dbReference>
<name>A0A7W0CFB9_9ACTN</name>
<evidence type="ECO:0000259" key="8">
    <source>
        <dbReference type="PROSITE" id="PS50893"/>
    </source>
</evidence>
<keyword evidence="4 10" id="KW-0067">ATP-binding</keyword>
<dbReference type="AlphaFoldDB" id="A0A7W0CFB9"/>
<feature type="domain" description="ABC transmembrane type-1" evidence="9">
    <location>
        <begin position="14"/>
        <end position="291"/>
    </location>
</feature>
<feature type="transmembrane region" description="Helical" evidence="7">
    <location>
        <begin position="264"/>
        <end position="285"/>
    </location>
</feature>
<dbReference type="SUPFAM" id="SSF90123">
    <property type="entry name" value="ABC transporter transmembrane region"/>
    <property type="match status" value="1"/>
</dbReference>
<evidence type="ECO:0000256" key="4">
    <source>
        <dbReference type="ARBA" id="ARBA00022840"/>
    </source>
</evidence>
<dbReference type="InterPro" id="IPR003439">
    <property type="entry name" value="ABC_transporter-like_ATP-bd"/>
</dbReference>
<evidence type="ECO:0000256" key="7">
    <source>
        <dbReference type="SAM" id="Phobius"/>
    </source>
</evidence>
<dbReference type="Gene3D" id="1.20.1560.10">
    <property type="entry name" value="ABC transporter type 1, transmembrane domain"/>
    <property type="match status" value="1"/>
</dbReference>
<feature type="transmembrane region" description="Helical" evidence="7">
    <location>
        <begin position="233"/>
        <end position="252"/>
    </location>
</feature>
<keyword evidence="11" id="KW-1185">Reference proteome</keyword>
<keyword evidence="5 7" id="KW-1133">Transmembrane helix</keyword>
<feature type="transmembrane region" description="Helical" evidence="7">
    <location>
        <begin position="46"/>
        <end position="67"/>
    </location>
</feature>
<evidence type="ECO:0000256" key="2">
    <source>
        <dbReference type="ARBA" id="ARBA00022692"/>
    </source>
</evidence>
<keyword evidence="2 7" id="KW-0812">Transmembrane</keyword>
<dbReference type="InterPro" id="IPR003593">
    <property type="entry name" value="AAA+_ATPase"/>
</dbReference>
<dbReference type="GO" id="GO:0015421">
    <property type="term" value="F:ABC-type oligopeptide transporter activity"/>
    <property type="evidence" value="ECO:0007669"/>
    <property type="project" value="TreeGrafter"/>
</dbReference>
<comment type="subcellular location">
    <subcellularLocation>
        <location evidence="1">Cell membrane</location>
        <topology evidence="1">Multi-pass membrane protein</topology>
    </subcellularLocation>
</comment>
<protein>
    <submittedName>
        <fullName evidence="10">Putative ABC transport system ATP-binding protein</fullName>
    </submittedName>
</protein>
<dbReference type="PROSITE" id="PS50893">
    <property type="entry name" value="ABC_TRANSPORTER_2"/>
    <property type="match status" value="1"/>
</dbReference>
<evidence type="ECO:0000259" key="9">
    <source>
        <dbReference type="PROSITE" id="PS50929"/>
    </source>
</evidence>
<feature type="transmembrane region" description="Helical" evidence="7">
    <location>
        <begin position="12"/>
        <end position="34"/>
    </location>
</feature>